<dbReference type="OrthoDB" id="61113at2759"/>
<dbReference type="Proteomes" id="UP000030669">
    <property type="component" value="Unassembled WGS sequence"/>
</dbReference>
<gene>
    <name evidence="1" type="ORF">GLOTRDRAFT_40769</name>
</gene>
<dbReference type="Gene3D" id="3.40.630.30">
    <property type="match status" value="1"/>
</dbReference>
<dbReference type="STRING" id="670483.S7RMK0"/>
<proteinExistence type="predicted"/>
<sequence>RWVPDPVARAMVGGRDDLRVQMHRAVVRATIVGGEMWIATTDDGRVVGTACWYPPGSDFLADDAQTSQGFADFFAQLERVDPGIHKWWLETVRLRH</sequence>
<dbReference type="AlphaFoldDB" id="S7RMK0"/>
<organism evidence="1 2">
    <name type="scientific">Gloeophyllum trabeum (strain ATCC 11539 / FP-39264 / Madison 617)</name>
    <name type="common">Brown rot fungus</name>
    <dbReference type="NCBI Taxonomy" id="670483"/>
    <lineage>
        <taxon>Eukaryota</taxon>
        <taxon>Fungi</taxon>
        <taxon>Dikarya</taxon>
        <taxon>Basidiomycota</taxon>
        <taxon>Agaricomycotina</taxon>
        <taxon>Agaricomycetes</taxon>
        <taxon>Gloeophyllales</taxon>
        <taxon>Gloeophyllaceae</taxon>
        <taxon>Gloeophyllum</taxon>
    </lineage>
</organism>
<evidence type="ECO:0000313" key="2">
    <source>
        <dbReference type="Proteomes" id="UP000030669"/>
    </source>
</evidence>
<dbReference type="GeneID" id="19306005"/>
<dbReference type="HOGENOM" id="CLU_2365234_0_0_1"/>
<feature type="non-terminal residue" evidence="1">
    <location>
        <position position="1"/>
    </location>
</feature>
<protein>
    <recommendedName>
        <fullName evidence="3">GNAT family N-acetyltransferase</fullName>
    </recommendedName>
</protein>
<accession>S7RMK0</accession>
<reference evidence="1 2" key="1">
    <citation type="journal article" date="2012" name="Science">
        <title>The Paleozoic origin of enzymatic lignin decomposition reconstructed from 31 fungal genomes.</title>
        <authorList>
            <person name="Floudas D."/>
            <person name="Binder M."/>
            <person name="Riley R."/>
            <person name="Barry K."/>
            <person name="Blanchette R.A."/>
            <person name="Henrissat B."/>
            <person name="Martinez A.T."/>
            <person name="Otillar R."/>
            <person name="Spatafora J.W."/>
            <person name="Yadav J.S."/>
            <person name="Aerts A."/>
            <person name="Benoit I."/>
            <person name="Boyd A."/>
            <person name="Carlson A."/>
            <person name="Copeland A."/>
            <person name="Coutinho P.M."/>
            <person name="de Vries R.P."/>
            <person name="Ferreira P."/>
            <person name="Findley K."/>
            <person name="Foster B."/>
            <person name="Gaskell J."/>
            <person name="Glotzer D."/>
            <person name="Gorecki P."/>
            <person name="Heitman J."/>
            <person name="Hesse C."/>
            <person name="Hori C."/>
            <person name="Igarashi K."/>
            <person name="Jurgens J.A."/>
            <person name="Kallen N."/>
            <person name="Kersten P."/>
            <person name="Kohler A."/>
            <person name="Kuees U."/>
            <person name="Kumar T.K.A."/>
            <person name="Kuo A."/>
            <person name="LaButti K."/>
            <person name="Larrondo L.F."/>
            <person name="Lindquist E."/>
            <person name="Ling A."/>
            <person name="Lombard V."/>
            <person name="Lucas S."/>
            <person name="Lundell T."/>
            <person name="Martin R."/>
            <person name="McLaughlin D.J."/>
            <person name="Morgenstern I."/>
            <person name="Morin E."/>
            <person name="Murat C."/>
            <person name="Nagy L.G."/>
            <person name="Nolan M."/>
            <person name="Ohm R.A."/>
            <person name="Patyshakuliyeva A."/>
            <person name="Rokas A."/>
            <person name="Ruiz-Duenas F.J."/>
            <person name="Sabat G."/>
            <person name="Salamov A."/>
            <person name="Samejima M."/>
            <person name="Schmutz J."/>
            <person name="Slot J.C."/>
            <person name="St John F."/>
            <person name="Stenlid J."/>
            <person name="Sun H."/>
            <person name="Sun S."/>
            <person name="Syed K."/>
            <person name="Tsang A."/>
            <person name="Wiebenga A."/>
            <person name="Young D."/>
            <person name="Pisabarro A."/>
            <person name="Eastwood D.C."/>
            <person name="Martin F."/>
            <person name="Cullen D."/>
            <person name="Grigoriev I.V."/>
            <person name="Hibbett D.S."/>
        </authorList>
    </citation>
    <scope>NUCLEOTIDE SEQUENCE [LARGE SCALE GENOMIC DNA]</scope>
    <source>
        <strain evidence="1 2">ATCC 11539</strain>
    </source>
</reference>
<evidence type="ECO:0000313" key="1">
    <source>
        <dbReference type="EMBL" id="EPQ55670.1"/>
    </source>
</evidence>
<dbReference type="RefSeq" id="XP_007865508.1">
    <property type="nucleotide sequence ID" value="XM_007867317.1"/>
</dbReference>
<keyword evidence="2" id="KW-1185">Reference proteome</keyword>
<dbReference type="EMBL" id="KB469301">
    <property type="protein sequence ID" value="EPQ55670.1"/>
    <property type="molecule type" value="Genomic_DNA"/>
</dbReference>
<name>S7RMK0_GLOTA</name>
<dbReference type="eggNOG" id="ENOG502RR6W">
    <property type="taxonomic scope" value="Eukaryota"/>
</dbReference>
<dbReference type="OMA" id="CPAYARY"/>
<dbReference type="KEGG" id="gtr:GLOTRDRAFT_40769"/>
<evidence type="ECO:0008006" key="3">
    <source>
        <dbReference type="Google" id="ProtNLM"/>
    </source>
</evidence>